<dbReference type="InterPro" id="IPR015424">
    <property type="entry name" value="PyrdxlP-dep_Trfase"/>
</dbReference>
<comment type="caution">
    <text evidence="2">The sequence shown here is derived from an EMBL/GenBank/DDBJ whole genome shotgun (WGS) entry which is preliminary data.</text>
</comment>
<gene>
    <name evidence="2" type="ORF">LCGC14_1896240</name>
</gene>
<dbReference type="Pfam" id="PF01041">
    <property type="entry name" value="DegT_DnrJ_EryC1"/>
    <property type="match status" value="1"/>
</dbReference>
<dbReference type="GO" id="GO:0030170">
    <property type="term" value="F:pyridoxal phosphate binding"/>
    <property type="evidence" value="ECO:0007669"/>
    <property type="project" value="TreeGrafter"/>
</dbReference>
<proteinExistence type="predicted"/>
<dbReference type="EMBL" id="LAZR01019774">
    <property type="protein sequence ID" value="KKL91280.1"/>
    <property type="molecule type" value="Genomic_DNA"/>
</dbReference>
<feature type="non-terminal residue" evidence="2">
    <location>
        <position position="167"/>
    </location>
</feature>
<dbReference type="AlphaFoldDB" id="A0A0F9IBW2"/>
<organism evidence="2">
    <name type="scientific">marine sediment metagenome</name>
    <dbReference type="NCBI Taxonomy" id="412755"/>
    <lineage>
        <taxon>unclassified sequences</taxon>
        <taxon>metagenomes</taxon>
        <taxon>ecological metagenomes</taxon>
    </lineage>
</organism>
<dbReference type="PANTHER" id="PTHR30244">
    <property type="entry name" value="TRANSAMINASE"/>
    <property type="match status" value="1"/>
</dbReference>
<evidence type="ECO:0000313" key="2">
    <source>
        <dbReference type="EMBL" id="KKL91280.1"/>
    </source>
</evidence>
<evidence type="ECO:0008006" key="3">
    <source>
        <dbReference type="Google" id="ProtNLM"/>
    </source>
</evidence>
<dbReference type="SUPFAM" id="SSF53383">
    <property type="entry name" value="PLP-dependent transferases"/>
    <property type="match status" value="1"/>
</dbReference>
<dbReference type="InterPro" id="IPR000653">
    <property type="entry name" value="DegT/StrS_aminotransferase"/>
</dbReference>
<accession>A0A0F9IBW2</accession>
<dbReference type="GO" id="GO:0008483">
    <property type="term" value="F:transaminase activity"/>
    <property type="evidence" value="ECO:0007669"/>
    <property type="project" value="TreeGrafter"/>
</dbReference>
<dbReference type="InterPro" id="IPR015421">
    <property type="entry name" value="PyrdxlP-dep_Trfase_major"/>
</dbReference>
<dbReference type="Gene3D" id="3.40.640.10">
    <property type="entry name" value="Type I PLP-dependent aspartate aminotransferase-like (Major domain)"/>
    <property type="match status" value="1"/>
</dbReference>
<dbReference type="PANTHER" id="PTHR30244:SF36">
    <property type="entry name" value="3-OXO-GLUCOSE-6-PHOSPHATE:GLUTAMATE AMINOTRANSFERASE"/>
    <property type="match status" value="1"/>
</dbReference>
<keyword evidence="1" id="KW-0663">Pyridoxal phosphate</keyword>
<reference evidence="2" key="1">
    <citation type="journal article" date="2015" name="Nature">
        <title>Complex archaea that bridge the gap between prokaryotes and eukaryotes.</title>
        <authorList>
            <person name="Spang A."/>
            <person name="Saw J.H."/>
            <person name="Jorgensen S.L."/>
            <person name="Zaremba-Niedzwiedzka K."/>
            <person name="Martijn J."/>
            <person name="Lind A.E."/>
            <person name="van Eijk R."/>
            <person name="Schleper C."/>
            <person name="Guy L."/>
            <person name="Ettema T.J."/>
        </authorList>
    </citation>
    <scope>NUCLEOTIDE SEQUENCE</scope>
</reference>
<name>A0A0F9IBW2_9ZZZZ</name>
<evidence type="ECO:0000256" key="1">
    <source>
        <dbReference type="ARBA" id="ARBA00022898"/>
    </source>
</evidence>
<sequence>MKVMFNDLSKQWDEIKRDVIPKFENLFRKSDFIGGAAIEEFEENFAKYIGTRYAIGVSNGTDALKISLAALNLVSPCGILIPANTFIGTILAVTYLHELKYEIVLVDSNEYYQMDVDLLEASLRENRNKWESCVIIPVHLFGHPCDMERILKLSKEFDCFILEDSSQ</sequence>
<dbReference type="GO" id="GO:0000271">
    <property type="term" value="P:polysaccharide biosynthetic process"/>
    <property type="evidence" value="ECO:0007669"/>
    <property type="project" value="TreeGrafter"/>
</dbReference>
<protein>
    <recommendedName>
        <fullName evidence="3">DegT/DnrJ/EryC1/StrS aminotransferase family protein</fullName>
    </recommendedName>
</protein>